<reference evidence="2" key="1">
    <citation type="submission" date="2014-04" db="EMBL/GenBank/DDBJ databases">
        <title>Evolutionary Origins and Diversification of the Mycorrhizal Mutualists.</title>
        <authorList>
            <consortium name="DOE Joint Genome Institute"/>
            <consortium name="Mycorrhizal Genomics Consortium"/>
            <person name="Kohler A."/>
            <person name="Kuo A."/>
            <person name="Nagy L.G."/>
            <person name="Floudas D."/>
            <person name="Copeland A."/>
            <person name="Barry K.W."/>
            <person name="Cichocki N."/>
            <person name="Veneault-Fourrey C."/>
            <person name="LaButti K."/>
            <person name="Lindquist E.A."/>
            <person name="Lipzen A."/>
            <person name="Lundell T."/>
            <person name="Morin E."/>
            <person name="Murat C."/>
            <person name="Riley R."/>
            <person name="Ohm R."/>
            <person name="Sun H."/>
            <person name="Tunlid A."/>
            <person name="Henrissat B."/>
            <person name="Grigoriev I.V."/>
            <person name="Hibbett D.S."/>
            <person name="Martin F."/>
        </authorList>
    </citation>
    <scope>NUCLEOTIDE SEQUENCE [LARGE SCALE GENOMIC DNA]</scope>
    <source>
        <strain evidence="2">FD-334 SS-4</strain>
    </source>
</reference>
<protein>
    <recommendedName>
        <fullName evidence="3">KOW domain-containing protein</fullName>
    </recommendedName>
</protein>
<dbReference type="AlphaFoldDB" id="A0A0D2PP82"/>
<keyword evidence="2" id="KW-1185">Reference proteome</keyword>
<dbReference type="STRING" id="945553.A0A0D2PP82"/>
<gene>
    <name evidence="1" type="ORF">HYPSUDRAFT_153237</name>
</gene>
<dbReference type="OMA" id="RIPWPKV"/>
<organism evidence="1 2">
    <name type="scientific">Hypholoma sublateritium (strain FD-334 SS-4)</name>
    <dbReference type="NCBI Taxonomy" id="945553"/>
    <lineage>
        <taxon>Eukaryota</taxon>
        <taxon>Fungi</taxon>
        <taxon>Dikarya</taxon>
        <taxon>Basidiomycota</taxon>
        <taxon>Agaricomycotina</taxon>
        <taxon>Agaricomycetes</taxon>
        <taxon>Agaricomycetidae</taxon>
        <taxon>Agaricales</taxon>
        <taxon>Agaricineae</taxon>
        <taxon>Strophariaceae</taxon>
        <taxon>Hypholoma</taxon>
    </lineage>
</organism>
<evidence type="ECO:0000313" key="1">
    <source>
        <dbReference type="EMBL" id="KJA30006.1"/>
    </source>
</evidence>
<evidence type="ECO:0000313" key="2">
    <source>
        <dbReference type="Proteomes" id="UP000054270"/>
    </source>
</evidence>
<sequence length="374" mass="43681">MSLRYLNMRTALGAATQSPATTNFNHLRSIPRAWLIRRTRHDPKLKSVRTQDRIKWWNIVPGDQIRLRGDREGTIHEVLSINRLSNRVFLKNTTPSGKEAENAPPQTKNYHYSRCQLYVGEHMSLSKKRDDAPKIQPVFASRIGTSEPYWSYLRNRFVWKRYAVATTPRVLEWKTGDRIHVPWPPAVKRTYPAASPYDTAQEALQKITYQTPDFNRVSPTLPLPTLPAEKEYLDHIYNPTPSRTYDASAPFEVYLKPDLANPHSRAKKMQRFKLRQSIIHAQLKDIMDFELANLEGRTSKQARSDAAFRWRELVKKQKAERTKARWMTATRVETWEKKNVNKAKKEERQRRRLTELTLGEDQNQVIPAALRAKN</sequence>
<evidence type="ECO:0008006" key="3">
    <source>
        <dbReference type="Google" id="ProtNLM"/>
    </source>
</evidence>
<accession>A0A0D2PP82</accession>
<dbReference type="Proteomes" id="UP000054270">
    <property type="component" value="Unassembled WGS sequence"/>
</dbReference>
<dbReference type="EMBL" id="KN817518">
    <property type="protein sequence ID" value="KJA30006.1"/>
    <property type="molecule type" value="Genomic_DNA"/>
</dbReference>
<dbReference type="OrthoDB" id="10261753at2759"/>
<proteinExistence type="predicted"/>
<name>A0A0D2PP82_HYPSF</name>